<dbReference type="EMBL" id="JACWZY010000025">
    <property type="protein sequence ID" value="MBD2703823.1"/>
    <property type="molecule type" value="Genomic_DNA"/>
</dbReference>
<name>A0A926XZJ0_9BACT</name>
<gene>
    <name evidence="1" type="ORF">IC229_24470</name>
</gene>
<dbReference type="Proteomes" id="UP000598820">
    <property type="component" value="Unassembled WGS sequence"/>
</dbReference>
<dbReference type="SUPFAM" id="SSF88723">
    <property type="entry name" value="PIN domain-like"/>
    <property type="match status" value="1"/>
</dbReference>
<dbReference type="Gene3D" id="3.40.50.1010">
    <property type="entry name" value="5'-nuclease"/>
    <property type="match status" value="1"/>
</dbReference>
<reference evidence="1" key="1">
    <citation type="submission" date="2020-09" db="EMBL/GenBank/DDBJ databases">
        <authorList>
            <person name="Kim M.K."/>
        </authorList>
    </citation>
    <scope>NUCLEOTIDE SEQUENCE</scope>
    <source>
        <strain evidence="1">BT702</strain>
    </source>
</reference>
<dbReference type="RefSeq" id="WP_190889851.1">
    <property type="nucleotide sequence ID" value="NZ_JACWZY010000025.1"/>
</dbReference>
<evidence type="ECO:0000313" key="2">
    <source>
        <dbReference type="Proteomes" id="UP000598820"/>
    </source>
</evidence>
<dbReference type="InterPro" id="IPR029060">
    <property type="entry name" value="PIN-like_dom_sf"/>
</dbReference>
<evidence type="ECO:0000313" key="1">
    <source>
        <dbReference type="EMBL" id="MBD2703823.1"/>
    </source>
</evidence>
<sequence length="112" mass="12641">MAVVFIDTNCWVYASNPQSPFYTIAHQKFAEFQERDYEICSCPQIIKEYTRVLTSEGILSPESISQKAAFIRESTTFLSETSGTIAEFDTLIDKFQVKAKSVYDCSSLNASL</sequence>
<protein>
    <submittedName>
        <fullName evidence="1">PIN domain-containing protein</fullName>
    </submittedName>
</protein>
<keyword evidence="2" id="KW-1185">Reference proteome</keyword>
<proteinExistence type="predicted"/>
<dbReference type="AlphaFoldDB" id="A0A926XZJ0"/>
<comment type="caution">
    <text evidence="1">The sequence shown here is derived from an EMBL/GenBank/DDBJ whole genome shotgun (WGS) entry which is preliminary data.</text>
</comment>
<accession>A0A926XZJ0</accession>
<organism evidence="1 2">
    <name type="scientific">Spirosoma profusum</name>
    <dbReference type="NCBI Taxonomy" id="2771354"/>
    <lineage>
        <taxon>Bacteria</taxon>
        <taxon>Pseudomonadati</taxon>
        <taxon>Bacteroidota</taxon>
        <taxon>Cytophagia</taxon>
        <taxon>Cytophagales</taxon>
        <taxon>Cytophagaceae</taxon>
        <taxon>Spirosoma</taxon>
    </lineage>
</organism>